<dbReference type="Gene3D" id="1.10.472.10">
    <property type="entry name" value="Cyclin-like"/>
    <property type="match status" value="1"/>
</dbReference>
<gene>
    <name evidence="1" type="ORF">S06H3_34886</name>
</gene>
<dbReference type="InterPro" id="IPR036915">
    <property type="entry name" value="Cyclin-like_sf"/>
</dbReference>
<organism evidence="1">
    <name type="scientific">marine sediment metagenome</name>
    <dbReference type="NCBI Taxonomy" id="412755"/>
    <lineage>
        <taxon>unclassified sequences</taxon>
        <taxon>metagenomes</taxon>
        <taxon>ecological metagenomes</taxon>
    </lineage>
</organism>
<comment type="caution">
    <text evidence="1">The sequence shown here is derived from an EMBL/GenBank/DDBJ whole genome shotgun (WGS) entry which is preliminary data.</text>
</comment>
<dbReference type="CDD" id="cd00043">
    <property type="entry name" value="CYCLIN_SF"/>
    <property type="match status" value="1"/>
</dbReference>
<evidence type="ECO:0000313" key="1">
    <source>
        <dbReference type="EMBL" id="GAI19208.1"/>
    </source>
</evidence>
<dbReference type="EMBL" id="BARV01020989">
    <property type="protein sequence ID" value="GAI19208.1"/>
    <property type="molecule type" value="Genomic_DNA"/>
</dbReference>
<proteinExistence type="predicted"/>
<evidence type="ECO:0008006" key="2">
    <source>
        <dbReference type="Google" id="ProtNLM"/>
    </source>
</evidence>
<accession>X1LJD1</accession>
<protein>
    <recommendedName>
        <fullName evidence="2">Chromosomal replication initiator DnaA C-terminal domain-containing protein</fullName>
    </recommendedName>
</protein>
<reference evidence="1" key="1">
    <citation type="journal article" date="2014" name="Front. Microbiol.">
        <title>High frequency of phylogenetically diverse reductive dehalogenase-homologous genes in deep subseafloor sedimentary metagenomes.</title>
        <authorList>
            <person name="Kawai M."/>
            <person name="Futagami T."/>
            <person name="Toyoda A."/>
            <person name="Takaki Y."/>
            <person name="Nishi S."/>
            <person name="Hori S."/>
            <person name="Arai W."/>
            <person name="Tsubouchi T."/>
            <person name="Morono Y."/>
            <person name="Uchiyama I."/>
            <person name="Ito T."/>
            <person name="Fujiyama A."/>
            <person name="Inagaki F."/>
            <person name="Takami H."/>
        </authorList>
    </citation>
    <scope>NUCLEOTIDE SEQUENCE</scope>
    <source>
        <strain evidence="1">Expedition CK06-06</strain>
    </source>
</reference>
<name>X1LJD1_9ZZZZ</name>
<feature type="non-terminal residue" evidence="1">
    <location>
        <position position="75"/>
    </location>
</feature>
<dbReference type="SUPFAM" id="SSF47954">
    <property type="entry name" value="Cyclin-like"/>
    <property type="match status" value="1"/>
</dbReference>
<dbReference type="AlphaFoldDB" id="X1LJD1"/>
<sequence length="75" mass="8627">MLVSEFISLCKEADKLIRDLLVKSTKLQGRRPKTLKAAAVHHLARKKGLPITLNDIYHIYGCYQPRIIEVEKIIK</sequence>